<keyword evidence="7" id="KW-0998">Cell outer membrane</keyword>
<evidence type="ECO:0000256" key="7">
    <source>
        <dbReference type="ARBA" id="ARBA00023237"/>
    </source>
</evidence>
<reference evidence="9" key="1">
    <citation type="journal article" name="DNA Res.">
        <title>The physiological potential of anammox bacteria as revealed by their core genome structure.</title>
        <authorList>
            <person name="Okubo T."/>
            <person name="Toyoda A."/>
            <person name="Fukuhara K."/>
            <person name="Uchiyama I."/>
            <person name="Harigaya Y."/>
            <person name="Kuroiwa M."/>
            <person name="Suzuki T."/>
            <person name="Murakami Y."/>
            <person name="Suwa Y."/>
            <person name="Takami H."/>
        </authorList>
    </citation>
    <scope>NUCLEOTIDE SEQUENCE</scope>
    <source>
        <strain evidence="9">317325-3</strain>
    </source>
</reference>
<keyword evidence="5 8" id="KW-0732">Signal</keyword>
<dbReference type="SUPFAM" id="SSF56935">
    <property type="entry name" value="Porins"/>
    <property type="match status" value="1"/>
</dbReference>
<dbReference type="AlphaFoldDB" id="A0A809SBI8"/>
<feature type="chain" id="PRO_5035289284" evidence="8">
    <location>
        <begin position="24"/>
        <end position="435"/>
    </location>
</feature>
<accession>A0A809SBI8</accession>
<dbReference type="Gene3D" id="2.40.160.60">
    <property type="entry name" value="Outer membrane protein transport protein (OMPP1/FadL/TodX)"/>
    <property type="match status" value="1"/>
</dbReference>
<dbReference type="GO" id="GO:0009279">
    <property type="term" value="C:cell outer membrane"/>
    <property type="evidence" value="ECO:0007669"/>
    <property type="project" value="UniProtKB-SubCell"/>
</dbReference>
<evidence type="ECO:0000313" key="10">
    <source>
        <dbReference type="Proteomes" id="UP000662914"/>
    </source>
</evidence>
<dbReference type="PANTHER" id="PTHR35093">
    <property type="entry name" value="OUTER MEMBRANE PROTEIN NMB0088-RELATED"/>
    <property type="match status" value="1"/>
</dbReference>
<evidence type="ECO:0000256" key="2">
    <source>
        <dbReference type="ARBA" id="ARBA00008163"/>
    </source>
</evidence>
<dbReference type="GO" id="GO:0015483">
    <property type="term" value="F:long-chain fatty acid transporting porin activity"/>
    <property type="evidence" value="ECO:0007669"/>
    <property type="project" value="TreeGrafter"/>
</dbReference>
<evidence type="ECO:0000256" key="4">
    <source>
        <dbReference type="ARBA" id="ARBA00022692"/>
    </source>
</evidence>
<keyword evidence="3" id="KW-1134">Transmembrane beta strand</keyword>
<evidence type="ECO:0000256" key="5">
    <source>
        <dbReference type="ARBA" id="ARBA00022729"/>
    </source>
</evidence>
<dbReference type="PANTHER" id="PTHR35093:SF8">
    <property type="entry name" value="OUTER MEMBRANE PROTEIN NMB0088-RELATED"/>
    <property type="match status" value="1"/>
</dbReference>
<sequence>MKLKQLAGILGAMALAAPGMALATNGYFSHGYGMKSKGMAGVGIALPQDAMAAATNPAGMAFVGDRLDVGVDWFRPIRDTEIVSPFGVIPGLTGDFSGNGKKNFLVPEFGYNKMLGWNMALGVNVYGNGGMNTTYDNGPAPFGGGIPLFNGGTGQRTGVNLEQLFIAPTFAYKINKNHAVGVSLNLAYQRFRADGLGGFAPFSMSPTNFSDRGVDSSTGWGIKLGYTGNLTDAVTVGATYQSRTRMGKFGKYKGLFAEQGDFDIPETYGIGIAVKATPKLTVAADIQHISYGSIDSISNRMPGFPPMCLMMGTCPLGADNGPGFGWRDMTVFKLGVSYAWSDSLTLRAGVSTTNQPIPKSQTLFNMVAPGVIENHLTLGATWAVSPASELTVAYMHAFSKKVKGSNSFVMAPPGMAEANLKMYEDSLGIAYGLKF</sequence>
<dbReference type="InterPro" id="IPR005017">
    <property type="entry name" value="OMPP1/FadL/TodX"/>
</dbReference>
<protein>
    <submittedName>
        <fullName evidence="9">Long-chain fatty acid transporter</fullName>
    </submittedName>
</protein>
<dbReference type="EMBL" id="AP021857">
    <property type="protein sequence ID" value="BBO21604.1"/>
    <property type="molecule type" value="Genomic_DNA"/>
</dbReference>
<dbReference type="Pfam" id="PF03349">
    <property type="entry name" value="Toluene_X"/>
    <property type="match status" value="1"/>
</dbReference>
<comment type="similarity">
    <text evidence="2">Belongs to the OmpP1/FadL family.</text>
</comment>
<evidence type="ECO:0000256" key="6">
    <source>
        <dbReference type="ARBA" id="ARBA00023136"/>
    </source>
</evidence>
<keyword evidence="6" id="KW-0472">Membrane</keyword>
<dbReference type="KEGG" id="ddz:DSYM_23030"/>
<evidence type="ECO:0000256" key="8">
    <source>
        <dbReference type="SAM" id="SignalP"/>
    </source>
</evidence>
<name>A0A809SBI8_9PROT</name>
<keyword evidence="4" id="KW-0812">Transmembrane</keyword>
<evidence type="ECO:0000256" key="1">
    <source>
        <dbReference type="ARBA" id="ARBA00004571"/>
    </source>
</evidence>
<gene>
    <name evidence="9" type="ORF">DSYM_23030</name>
</gene>
<evidence type="ECO:0000313" key="9">
    <source>
        <dbReference type="EMBL" id="BBO21604.1"/>
    </source>
</evidence>
<organism evidence="9 10">
    <name type="scientific">Candidatus Desulfobacillus denitrificans</name>
    <dbReference type="NCBI Taxonomy" id="2608985"/>
    <lineage>
        <taxon>Bacteria</taxon>
        <taxon>Pseudomonadati</taxon>
        <taxon>Pseudomonadota</taxon>
        <taxon>Betaproteobacteria</taxon>
        <taxon>Candidatus Desulfobacillus</taxon>
    </lineage>
</organism>
<dbReference type="Proteomes" id="UP000662914">
    <property type="component" value="Chromosome"/>
</dbReference>
<evidence type="ECO:0000256" key="3">
    <source>
        <dbReference type="ARBA" id="ARBA00022452"/>
    </source>
</evidence>
<feature type="signal peptide" evidence="8">
    <location>
        <begin position="1"/>
        <end position="23"/>
    </location>
</feature>
<proteinExistence type="inferred from homology"/>
<comment type="subcellular location">
    <subcellularLocation>
        <location evidence="1">Cell outer membrane</location>
        <topology evidence="1">Multi-pass membrane protein</topology>
    </subcellularLocation>
</comment>